<comment type="similarity">
    <text evidence="2 8">Belongs to the 4-toluene sulfonate uptake permease (TSUP) (TC 2.A.102) family.</text>
</comment>
<keyword evidence="7 8" id="KW-0472">Membrane</keyword>
<feature type="transmembrane region" description="Helical" evidence="8">
    <location>
        <begin position="32"/>
        <end position="53"/>
    </location>
</feature>
<evidence type="ECO:0000256" key="4">
    <source>
        <dbReference type="ARBA" id="ARBA00022475"/>
    </source>
</evidence>
<evidence type="ECO:0000256" key="2">
    <source>
        <dbReference type="ARBA" id="ARBA00009142"/>
    </source>
</evidence>
<dbReference type="PANTHER" id="PTHR30269">
    <property type="entry name" value="TRANSMEMBRANE PROTEIN YFCA"/>
    <property type="match status" value="1"/>
</dbReference>
<keyword evidence="4 8" id="KW-1003">Cell membrane</keyword>
<evidence type="ECO:0000256" key="8">
    <source>
        <dbReference type="RuleBase" id="RU363041"/>
    </source>
</evidence>
<feature type="transmembrane region" description="Helical" evidence="8">
    <location>
        <begin position="135"/>
        <end position="152"/>
    </location>
</feature>
<dbReference type="EMBL" id="SZUV01000003">
    <property type="protein sequence ID" value="TQN49614.1"/>
    <property type="molecule type" value="Genomic_DNA"/>
</dbReference>
<keyword evidence="5 8" id="KW-0812">Transmembrane</keyword>
<dbReference type="InterPro" id="IPR002781">
    <property type="entry name" value="TM_pro_TauE-like"/>
</dbReference>
<dbReference type="InterPro" id="IPR052017">
    <property type="entry name" value="TSUP"/>
</dbReference>
<evidence type="ECO:0000256" key="5">
    <source>
        <dbReference type="ARBA" id="ARBA00022692"/>
    </source>
</evidence>
<evidence type="ECO:0000256" key="1">
    <source>
        <dbReference type="ARBA" id="ARBA00004651"/>
    </source>
</evidence>
<dbReference type="Pfam" id="PF01925">
    <property type="entry name" value="TauE"/>
    <property type="match status" value="1"/>
</dbReference>
<feature type="transmembrane region" description="Helical" evidence="8">
    <location>
        <begin position="260"/>
        <end position="277"/>
    </location>
</feature>
<dbReference type="Proteomes" id="UP000315403">
    <property type="component" value="Unassembled WGS sequence"/>
</dbReference>
<comment type="caution">
    <text evidence="9">The sequence shown here is derived from an EMBL/GenBank/DDBJ whole genome shotgun (WGS) entry which is preliminary data.</text>
</comment>
<keyword evidence="6 8" id="KW-1133">Transmembrane helix</keyword>
<feature type="transmembrane region" description="Helical" evidence="8">
    <location>
        <begin position="60"/>
        <end position="77"/>
    </location>
</feature>
<feature type="transmembrane region" description="Helical" evidence="8">
    <location>
        <begin position="164"/>
        <end position="184"/>
    </location>
</feature>
<feature type="transmembrane region" description="Helical" evidence="8">
    <location>
        <begin position="83"/>
        <end position="100"/>
    </location>
</feature>
<comment type="subcellular location">
    <subcellularLocation>
        <location evidence="1 8">Cell membrane</location>
        <topology evidence="1 8">Multi-pass membrane protein</topology>
    </subcellularLocation>
</comment>
<protein>
    <recommendedName>
        <fullName evidence="8">Probable membrane transporter protein</fullName>
    </recommendedName>
</protein>
<proteinExistence type="inferred from homology"/>
<dbReference type="PANTHER" id="PTHR30269:SF37">
    <property type="entry name" value="MEMBRANE TRANSPORTER PROTEIN"/>
    <property type="match status" value="1"/>
</dbReference>
<evidence type="ECO:0000313" key="10">
    <source>
        <dbReference type="Proteomes" id="UP000315403"/>
    </source>
</evidence>
<feature type="transmembrane region" description="Helical" evidence="8">
    <location>
        <begin position="112"/>
        <end position="129"/>
    </location>
</feature>
<dbReference type="GO" id="GO:0005886">
    <property type="term" value="C:plasma membrane"/>
    <property type="evidence" value="ECO:0007669"/>
    <property type="project" value="UniProtKB-SubCell"/>
</dbReference>
<accession>A0A543PZV6</accession>
<gene>
    <name evidence="9" type="ORF">DLNHIDIE_03022</name>
</gene>
<evidence type="ECO:0000256" key="7">
    <source>
        <dbReference type="ARBA" id="ARBA00023136"/>
    </source>
</evidence>
<name>A0A543PZV6_ACITH</name>
<reference evidence="9 10" key="1">
    <citation type="submission" date="2019-03" db="EMBL/GenBank/DDBJ databases">
        <title>New insights into Acidothiobacillus thiooxidans sulfur metabolism through coupled gene expression, solution geochemistry, microscopy and spectroscopy analyses.</title>
        <authorList>
            <person name="Camacho D."/>
            <person name="Frazao R."/>
            <person name="Fouillen A."/>
            <person name="Nanci A."/>
            <person name="Lang B.F."/>
            <person name="Apte S.C."/>
            <person name="Baron C."/>
            <person name="Warren L.A."/>
        </authorList>
    </citation>
    <scope>NUCLEOTIDE SEQUENCE [LARGE SCALE GENOMIC DNA]</scope>
    <source>
        <strain evidence="9 10">ATCC 19377</strain>
    </source>
</reference>
<dbReference type="AlphaFoldDB" id="A0A543PZV6"/>
<keyword evidence="3" id="KW-0813">Transport</keyword>
<evidence type="ECO:0000256" key="3">
    <source>
        <dbReference type="ARBA" id="ARBA00022448"/>
    </source>
</evidence>
<organism evidence="9 10">
    <name type="scientific">Acidithiobacillus thiooxidans ATCC 19377</name>
    <dbReference type="NCBI Taxonomy" id="637390"/>
    <lineage>
        <taxon>Bacteria</taxon>
        <taxon>Pseudomonadati</taxon>
        <taxon>Pseudomonadota</taxon>
        <taxon>Acidithiobacillia</taxon>
        <taxon>Acidithiobacillales</taxon>
        <taxon>Acidithiobacillaceae</taxon>
        <taxon>Acidithiobacillus</taxon>
    </lineage>
</organism>
<sequence length="278" mass="30659">MCADAWKRSIPSIWKTLLKTYRLVGMNLHASLSYATLIHFPLLWAIAGFIILLAFYVRAVIGFGSGLISVALLTLIFPIKEVVPVVLLLDLLGSVLLGAYDFREMRWPELRWLIPGSIIGLAIGSFILADTNAQNLTRFLGVFILAYVVYALAMKPDRLPRISLPWGTPLGIFGGVVGSLYGGGGPPIVAYLQMRHLDKRAFRATFQGIALTDNVLRGFMYVALALLTWQLAIGFLMLIPPVLLGLWAGNRLHLRINQRAFLLGTLGLLTVVGLKYLI</sequence>
<feature type="transmembrane region" description="Helical" evidence="8">
    <location>
        <begin position="219"/>
        <end position="248"/>
    </location>
</feature>
<evidence type="ECO:0000256" key="6">
    <source>
        <dbReference type="ARBA" id="ARBA00022989"/>
    </source>
</evidence>
<evidence type="ECO:0000313" key="9">
    <source>
        <dbReference type="EMBL" id="TQN49614.1"/>
    </source>
</evidence>